<sequence length="656" mass="74416">MGRTNAQSLFQFNSLRNNYYLSFVYGLFVGLLFFYYIFGRQNQYPYQLQGHPLILPRTSDPYELSPRGWTPAEVFVENIVSIFSLSPQNRKILSSQISKLNASELTNAVDIFRRLCPSKIDCQLEPPFLNIDSQYKVARPYALAACTIYKNMSTVLIAIMCYLHDMEKSLNSTVRFFDQWDELRPCLRSNEAPSWARSMERIGLDIDNITKFTLVREPMEKFMSAYVQQCLLWMKCEACHDPDCLLDKLLGYAKTFRLKGIYGAQGMTRSHLNAHFLPQNWRCEFGTMLDEYVMIRYSSADIQRLLFDFQVLLKSAKVEQDKIDFVKEKLASGQCAKNSTKFTAEELKAYDAYLKQYEKSYTTAEKNRRIKFFLHAQKKINNWNKKQKTQEFAHNTFSDWSPKELKRLLAPKNWTEEAGPIELFRVANTSTAPSSSSMAYGANQTKIFVDWRRQGVVTPVKNQGKCGCCYAFAAVAAVESAFALKGQTLQNLSVQEIVNCVQGGCKGGAPYKVYQYIKINGILDEATAPFLGKRKTCTNETTNSIIGSAPALRGEAELEDFVNNTGPASVCFKAPMSFVRYSNGTYQPTEAECNATSNAHCVVVIGHGVELGLPYWIFKNSWGVRWGEDGYGRFVKGQNACGFERRSVNGPLLATS</sequence>
<evidence type="ECO:0000256" key="7">
    <source>
        <dbReference type="SAM" id="Phobius"/>
    </source>
</evidence>
<dbReference type="Proteomes" id="UP001177023">
    <property type="component" value="Unassembled WGS sequence"/>
</dbReference>
<dbReference type="InterPro" id="IPR013201">
    <property type="entry name" value="Prot_inhib_I29"/>
</dbReference>
<evidence type="ECO:0000256" key="3">
    <source>
        <dbReference type="ARBA" id="ARBA00022801"/>
    </source>
</evidence>
<dbReference type="Gene3D" id="3.90.70.10">
    <property type="entry name" value="Cysteine proteinases"/>
    <property type="match status" value="1"/>
</dbReference>
<evidence type="ECO:0000256" key="4">
    <source>
        <dbReference type="ARBA" id="ARBA00022807"/>
    </source>
</evidence>
<dbReference type="GO" id="GO:0006508">
    <property type="term" value="P:proteolysis"/>
    <property type="evidence" value="ECO:0007669"/>
    <property type="project" value="UniProtKB-KW"/>
</dbReference>
<dbReference type="EMBL" id="CATQJA010002710">
    <property type="protein sequence ID" value="CAJ0587950.1"/>
    <property type="molecule type" value="Genomic_DNA"/>
</dbReference>
<dbReference type="InterPro" id="IPR039417">
    <property type="entry name" value="Peptidase_C1A_papain-like"/>
</dbReference>
<protein>
    <submittedName>
        <fullName evidence="10">Uncharacterized protein</fullName>
    </submittedName>
</protein>
<feature type="domain" description="Cathepsin propeptide inhibitor" evidence="9">
    <location>
        <begin position="350"/>
        <end position="405"/>
    </location>
</feature>
<dbReference type="CDD" id="cd02248">
    <property type="entry name" value="Peptidase_C1A"/>
    <property type="match status" value="1"/>
</dbReference>
<dbReference type="InterPro" id="IPR005331">
    <property type="entry name" value="Sulfotransferase"/>
</dbReference>
<dbReference type="SUPFAM" id="SSF54001">
    <property type="entry name" value="Cysteine proteinases"/>
    <property type="match status" value="1"/>
</dbReference>
<evidence type="ECO:0000256" key="6">
    <source>
        <dbReference type="ARBA" id="ARBA00023157"/>
    </source>
</evidence>
<dbReference type="InterPro" id="IPR038765">
    <property type="entry name" value="Papain-like_cys_pep_sf"/>
</dbReference>
<evidence type="ECO:0000256" key="1">
    <source>
        <dbReference type="ARBA" id="ARBA00008455"/>
    </source>
</evidence>
<dbReference type="SMART" id="SM00645">
    <property type="entry name" value="Pept_C1"/>
    <property type="match status" value="1"/>
</dbReference>
<evidence type="ECO:0000256" key="2">
    <source>
        <dbReference type="ARBA" id="ARBA00022670"/>
    </source>
</evidence>
<keyword evidence="11" id="KW-1185">Reference proteome</keyword>
<name>A0AA36DHV4_9BILA</name>
<evidence type="ECO:0000259" key="8">
    <source>
        <dbReference type="SMART" id="SM00645"/>
    </source>
</evidence>
<keyword evidence="6" id="KW-1015">Disulfide bond</keyword>
<proteinExistence type="inferred from homology"/>
<comment type="similarity">
    <text evidence="1">Belongs to the peptidase C1 family.</text>
</comment>
<evidence type="ECO:0000313" key="10">
    <source>
        <dbReference type="EMBL" id="CAJ0587950.1"/>
    </source>
</evidence>
<dbReference type="GO" id="GO:0008146">
    <property type="term" value="F:sulfotransferase activity"/>
    <property type="evidence" value="ECO:0007669"/>
    <property type="project" value="InterPro"/>
</dbReference>
<dbReference type="PROSITE" id="PS00639">
    <property type="entry name" value="THIOL_PROTEASE_HIS"/>
    <property type="match status" value="1"/>
</dbReference>
<dbReference type="PROSITE" id="PS00640">
    <property type="entry name" value="THIOL_PROTEASE_ASN"/>
    <property type="match status" value="1"/>
</dbReference>
<dbReference type="Pfam" id="PF08246">
    <property type="entry name" value="Inhibitor_I29"/>
    <property type="match status" value="1"/>
</dbReference>
<evidence type="ECO:0000256" key="5">
    <source>
        <dbReference type="ARBA" id="ARBA00023145"/>
    </source>
</evidence>
<feature type="transmembrane region" description="Helical" evidence="7">
    <location>
        <begin position="20"/>
        <end position="38"/>
    </location>
</feature>
<keyword evidence="7" id="KW-0812">Transmembrane</keyword>
<dbReference type="AlphaFoldDB" id="A0AA36DHV4"/>
<dbReference type="Pfam" id="PF00112">
    <property type="entry name" value="Peptidase_C1"/>
    <property type="match status" value="1"/>
</dbReference>
<dbReference type="InterPro" id="IPR013128">
    <property type="entry name" value="Peptidase_C1A"/>
</dbReference>
<gene>
    <name evidence="10" type="ORF">MSPICULIGERA_LOCUS25903</name>
</gene>
<dbReference type="SMART" id="SM00848">
    <property type="entry name" value="Inhibitor_I29"/>
    <property type="match status" value="1"/>
</dbReference>
<keyword evidence="7" id="KW-1133">Transmembrane helix</keyword>
<dbReference type="GO" id="GO:0008234">
    <property type="term" value="F:cysteine-type peptidase activity"/>
    <property type="evidence" value="ECO:0007669"/>
    <property type="project" value="UniProtKB-KW"/>
</dbReference>
<accession>A0AA36DHV4</accession>
<dbReference type="InterPro" id="IPR000668">
    <property type="entry name" value="Peptidase_C1A_C"/>
</dbReference>
<dbReference type="PANTHER" id="PTHR12411">
    <property type="entry name" value="CYSTEINE PROTEASE FAMILY C1-RELATED"/>
    <property type="match status" value="1"/>
</dbReference>
<dbReference type="Pfam" id="PF03567">
    <property type="entry name" value="Sulfotransfer_2"/>
    <property type="match status" value="1"/>
</dbReference>
<dbReference type="GO" id="GO:0016020">
    <property type="term" value="C:membrane"/>
    <property type="evidence" value="ECO:0007669"/>
    <property type="project" value="InterPro"/>
</dbReference>
<dbReference type="InterPro" id="IPR025661">
    <property type="entry name" value="Pept_asp_AS"/>
</dbReference>
<evidence type="ECO:0000259" key="9">
    <source>
        <dbReference type="SMART" id="SM00848"/>
    </source>
</evidence>
<feature type="domain" description="Peptidase C1A papain C-terminal" evidence="8">
    <location>
        <begin position="445"/>
        <end position="652"/>
    </location>
</feature>
<keyword evidence="2" id="KW-0645">Protease</keyword>
<organism evidence="10 11">
    <name type="scientific">Mesorhabditis spiculigera</name>
    <dbReference type="NCBI Taxonomy" id="96644"/>
    <lineage>
        <taxon>Eukaryota</taxon>
        <taxon>Metazoa</taxon>
        <taxon>Ecdysozoa</taxon>
        <taxon>Nematoda</taxon>
        <taxon>Chromadorea</taxon>
        <taxon>Rhabditida</taxon>
        <taxon>Rhabditina</taxon>
        <taxon>Rhabditomorpha</taxon>
        <taxon>Rhabditoidea</taxon>
        <taxon>Rhabditidae</taxon>
        <taxon>Mesorhabditinae</taxon>
        <taxon>Mesorhabditis</taxon>
    </lineage>
</organism>
<feature type="non-terminal residue" evidence="10">
    <location>
        <position position="656"/>
    </location>
</feature>
<keyword evidence="3" id="KW-0378">Hydrolase</keyword>
<comment type="caution">
    <text evidence="10">The sequence shown here is derived from an EMBL/GenBank/DDBJ whole genome shotgun (WGS) entry which is preliminary data.</text>
</comment>
<dbReference type="InterPro" id="IPR025660">
    <property type="entry name" value="Pept_his_AS"/>
</dbReference>
<evidence type="ECO:0000313" key="11">
    <source>
        <dbReference type="Proteomes" id="UP001177023"/>
    </source>
</evidence>
<dbReference type="InterPro" id="IPR000169">
    <property type="entry name" value="Pept_cys_AS"/>
</dbReference>
<keyword evidence="7" id="KW-0472">Membrane</keyword>
<dbReference type="PRINTS" id="PR00705">
    <property type="entry name" value="PAPAIN"/>
</dbReference>
<keyword evidence="5" id="KW-0865">Zymogen</keyword>
<dbReference type="PROSITE" id="PS00139">
    <property type="entry name" value="THIOL_PROTEASE_CYS"/>
    <property type="match status" value="1"/>
</dbReference>
<reference evidence="10" key="1">
    <citation type="submission" date="2023-06" db="EMBL/GenBank/DDBJ databases">
        <authorList>
            <person name="Delattre M."/>
        </authorList>
    </citation>
    <scope>NUCLEOTIDE SEQUENCE</scope>
    <source>
        <strain evidence="10">AF72</strain>
    </source>
</reference>
<keyword evidence="4" id="KW-0788">Thiol protease</keyword>